<keyword evidence="1" id="KW-0472">Membrane</keyword>
<proteinExistence type="predicted"/>
<dbReference type="STRING" id="546991.N1JGF9"/>
<gene>
    <name evidence="2" type="ORF">BGHDH14_bgh00391</name>
</gene>
<organism evidence="2 3">
    <name type="scientific">Blumeria graminis f. sp. hordei (strain DH14)</name>
    <name type="common">Barley powdery mildew</name>
    <name type="synonym">Oidium monilioides f. sp. hordei</name>
    <dbReference type="NCBI Taxonomy" id="546991"/>
    <lineage>
        <taxon>Eukaryota</taxon>
        <taxon>Fungi</taxon>
        <taxon>Dikarya</taxon>
        <taxon>Ascomycota</taxon>
        <taxon>Pezizomycotina</taxon>
        <taxon>Leotiomycetes</taxon>
        <taxon>Erysiphales</taxon>
        <taxon>Erysiphaceae</taxon>
        <taxon>Blumeria</taxon>
        <taxon>Blumeria hordei</taxon>
    </lineage>
</organism>
<dbReference type="HOGENOM" id="CLU_064532_0_0_1"/>
<keyword evidence="3" id="KW-1185">Reference proteome</keyword>
<protein>
    <submittedName>
        <fullName evidence="2">SUR7 protein</fullName>
    </submittedName>
</protein>
<dbReference type="GO" id="GO:0051285">
    <property type="term" value="C:cell cortex of cell tip"/>
    <property type="evidence" value="ECO:0007669"/>
    <property type="project" value="TreeGrafter"/>
</dbReference>
<dbReference type="PANTHER" id="PTHR28019:SF7">
    <property type="entry name" value="SUR7 PROTEIN"/>
    <property type="match status" value="1"/>
</dbReference>
<dbReference type="InParanoid" id="N1JGF9"/>
<dbReference type="GO" id="GO:0031505">
    <property type="term" value="P:fungal-type cell wall organization"/>
    <property type="evidence" value="ECO:0007669"/>
    <property type="project" value="TreeGrafter"/>
</dbReference>
<dbReference type="InterPro" id="IPR052413">
    <property type="entry name" value="SUR7_domain"/>
</dbReference>
<dbReference type="Pfam" id="PF06687">
    <property type="entry name" value="SUR7"/>
    <property type="match status" value="1"/>
</dbReference>
<accession>N1JGF9</accession>
<dbReference type="eggNOG" id="ENOG502S47U">
    <property type="taxonomic scope" value="Eukaryota"/>
</dbReference>
<sequence length="306" mass="33598">MRALVLVPLSCTIAGLVLSFLCIFAGSKPGFMDDYNLVTLNTSTLGHNLIPNTKTPAVINNLFPFIPQNINGATNQLNDIIGDVVDELAHDLGINQWYGWHAMNFCEGNYKPSPKARPVMYQVVECSNPTAGFHFNIADVLDQQLGMGPLRISLKDLHWPNEIQKVIDQLSTALQAAVALYSISIAATGILIFTSLITLFVNSATLLIMVNLLLAGVSLLALFIASIIISVINSRTMKVVQEKGNMIGVYAYKGQKYLALTWCSMAVMLLAFLSWTVIFILGRKDKNSTKSEKTSLGSKFRLGRWP</sequence>
<feature type="transmembrane region" description="Helical" evidence="1">
    <location>
        <begin position="178"/>
        <end position="201"/>
    </location>
</feature>
<name>N1JGF9_BLUG1</name>
<keyword evidence="1" id="KW-1133">Transmembrane helix</keyword>
<feature type="transmembrane region" description="Helical" evidence="1">
    <location>
        <begin position="208"/>
        <end position="232"/>
    </location>
</feature>
<dbReference type="AlphaFoldDB" id="N1JGF9"/>
<dbReference type="GO" id="GO:0005886">
    <property type="term" value="C:plasma membrane"/>
    <property type="evidence" value="ECO:0007669"/>
    <property type="project" value="InterPro"/>
</dbReference>
<comment type="caution">
    <text evidence="2">The sequence shown here is derived from an EMBL/GenBank/DDBJ whole genome shotgun (WGS) entry which is preliminary data.</text>
</comment>
<keyword evidence="1" id="KW-0812">Transmembrane</keyword>
<dbReference type="EMBL" id="CAUH01003256">
    <property type="protein sequence ID" value="CCU76987.1"/>
    <property type="molecule type" value="Genomic_DNA"/>
</dbReference>
<feature type="transmembrane region" description="Helical" evidence="1">
    <location>
        <begin position="259"/>
        <end position="281"/>
    </location>
</feature>
<evidence type="ECO:0000313" key="2">
    <source>
        <dbReference type="EMBL" id="CCU76987.1"/>
    </source>
</evidence>
<dbReference type="InterPro" id="IPR009571">
    <property type="entry name" value="SUR7/Rim9-like_fungi"/>
</dbReference>
<dbReference type="Proteomes" id="UP000015441">
    <property type="component" value="Unassembled WGS sequence"/>
</dbReference>
<dbReference type="OrthoDB" id="4159154at2759"/>
<evidence type="ECO:0000313" key="3">
    <source>
        <dbReference type="Proteomes" id="UP000015441"/>
    </source>
</evidence>
<evidence type="ECO:0000256" key="1">
    <source>
        <dbReference type="SAM" id="Phobius"/>
    </source>
</evidence>
<reference evidence="2 3" key="1">
    <citation type="journal article" date="2010" name="Science">
        <title>Genome expansion and gene loss in powdery mildew fungi reveal tradeoffs in extreme parasitism.</title>
        <authorList>
            <person name="Spanu P.D."/>
            <person name="Abbott J.C."/>
            <person name="Amselem J."/>
            <person name="Burgis T.A."/>
            <person name="Soanes D.M."/>
            <person name="Stueber K."/>
            <person name="Ver Loren van Themaat E."/>
            <person name="Brown J.K.M."/>
            <person name="Butcher S.A."/>
            <person name="Gurr S.J."/>
            <person name="Lebrun M.-H."/>
            <person name="Ridout C.J."/>
            <person name="Schulze-Lefert P."/>
            <person name="Talbot N.J."/>
            <person name="Ahmadinejad N."/>
            <person name="Ametz C."/>
            <person name="Barton G.R."/>
            <person name="Benjdia M."/>
            <person name="Bidzinski P."/>
            <person name="Bindschedler L.V."/>
            <person name="Both M."/>
            <person name="Brewer M.T."/>
            <person name="Cadle-Davidson L."/>
            <person name="Cadle-Davidson M.M."/>
            <person name="Collemare J."/>
            <person name="Cramer R."/>
            <person name="Frenkel O."/>
            <person name="Godfrey D."/>
            <person name="Harriman J."/>
            <person name="Hoede C."/>
            <person name="King B.C."/>
            <person name="Klages S."/>
            <person name="Kleemann J."/>
            <person name="Knoll D."/>
            <person name="Koti P.S."/>
            <person name="Kreplak J."/>
            <person name="Lopez-Ruiz F.J."/>
            <person name="Lu X."/>
            <person name="Maekawa T."/>
            <person name="Mahanil S."/>
            <person name="Micali C."/>
            <person name="Milgroom M.G."/>
            <person name="Montana G."/>
            <person name="Noir S."/>
            <person name="O'Connell R.J."/>
            <person name="Oberhaensli S."/>
            <person name="Parlange F."/>
            <person name="Pedersen C."/>
            <person name="Quesneville H."/>
            <person name="Reinhardt R."/>
            <person name="Rott M."/>
            <person name="Sacristan S."/>
            <person name="Schmidt S.M."/>
            <person name="Schoen M."/>
            <person name="Skamnioti P."/>
            <person name="Sommer H."/>
            <person name="Stephens A."/>
            <person name="Takahara H."/>
            <person name="Thordal-Christensen H."/>
            <person name="Vigouroux M."/>
            <person name="Wessling R."/>
            <person name="Wicker T."/>
            <person name="Panstruga R."/>
        </authorList>
    </citation>
    <scope>NUCLEOTIDE SEQUENCE [LARGE SCALE GENOMIC DNA]</scope>
    <source>
        <strain evidence="2">DH14</strain>
    </source>
</reference>
<dbReference type="PANTHER" id="PTHR28019">
    <property type="entry name" value="CELL MEMBRANE PROTEIN YLR413W-RELATED"/>
    <property type="match status" value="1"/>
</dbReference>